<dbReference type="SUPFAM" id="SSF51283">
    <property type="entry name" value="dUTPase-like"/>
    <property type="match status" value="1"/>
</dbReference>
<feature type="domain" description="Pyruvate phosphate dikinase AMP/ATP-binding" evidence="18">
    <location>
        <begin position="190"/>
        <end position="407"/>
    </location>
</feature>
<evidence type="ECO:0000256" key="2">
    <source>
        <dbReference type="ARBA" id="ARBA00002988"/>
    </source>
</evidence>
<dbReference type="GO" id="GO:0005524">
    <property type="term" value="F:ATP binding"/>
    <property type="evidence" value="ECO:0007669"/>
    <property type="project" value="UniProtKB-KW"/>
</dbReference>
<accession>A0AAJ4ZVG0</accession>
<evidence type="ECO:0000256" key="8">
    <source>
        <dbReference type="ARBA" id="ARBA00022723"/>
    </source>
</evidence>
<evidence type="ECO:0000259" key="17">
    <source>
        <dbReference type="Pfam" id="PF00391"/>
    </source>
</evidence>
<dbReference type="EMBL" id="UFSZ01000001">
    <property type="protein sequence ID" value="SUV17339.1"/>
    <property type="molecule type" value="Genomic_DNA"/>
</dbReference>
<dbReference type="PANTHER" id="PTHR43030:SF1">
    <property type="entry name" value="PHOSPHOENOLPYRUVATE SYNTHASE"/>
    <property type="match status" value="1"/>
</dbReference>
<feature type="domain" description="PEP-utilising enzyme mobile" evidence="17">
    <location>
        <begin position="779"/>
        <end position="817"/>
    </location>
</feature>
<keyword evidence="10" id="KW-0418">Kinase</keyword>
<organism evidence="19 20">
    <name type="scientific">Lysinibacillus sphaericus</name>
    <name type="common">Bacillus sphaericus</name>
    <dbReference type="NCBI Taxonomy" id="1421"/>
    <lineage>
        <taxon>Bacteria</taxon>
        <taxon>Bacillati</taxon>
        <taxon>Bacillota</taxon>
        <taxon>Bacilli</taxon>
        <taxon>Bacillales</taxon>
        <taxon>Bacillaceae</taxon>
        <taxon>Lysinibacillus</taxon>
    </lineage>
</organism>
<evidence type="ECO:0000256" key="13">
    <source>
        <dbReference type="ARBA" id="ARBA00022842"/>
    </source>
</evidence>
<comment type="function">
    <text evidence="2">Catalyzes the phosphorylation of pyruvate to phosphoenolpyruvate.</text>
</comment>
<dbReference type="InterPro" id="IPR033704">
    <property type="entry name" value="dUTPase_trimeric"/>
</dbReference>
<dbReference type="EC" id="2.7.9.2" evidence="5"/>
<evidence type="ECO:0000256" key="3">
    <source>
        <dbReference type="ARBA" id="ARBA00004742"/>
    </source>
</evidence>
<evidence type="ECO:0000256" key="15">
    <source>
        <dbReference type="ARBA" id="ARBA00033470"/>
    </source>
</evidence>
<evidence type="ECO:0000313" key="20">
    <source>
        <dbReference type="Proteomes" id="UP000255295"/>
    </source>
</evidence>
<evidence type="ECO:0000256" key="16">
    <source>
        <dbReference type="ARBA" id="ARBA00047700"/>
    </source>
</evidence>
<keyword evidence="9" id="KW-0547">Nucleotide-binding</keyword>
<dbReference type="RefSeq" id="WP_024364157.1">
    <property type="nucleotide sequence ID" value="NZ_BJNS01000047.1"/>
</dbReference>
<comment type="caution">
    <text evidence="19">The sequence shown here is derived from an EMBL/GenBank/DDBJ whole genome shotgun (WGS) entry which is preliminary data.</text>
</comment>
<dbReference type="Gene3D" id="2.70.40.10">
    <property type="match status" value="1"/>
</dbReference>
<dbReference type="InterPro" id="IPR006319">
    <property type="entry name" value="PEP_synth"/>
</dbReference>
<comment type="catalytic activity">
    <reaction evidence="16">
        <text>pyruvate + ATP + H2O = phosphoenolpyruvate + AMP + phosphate + 2 H(+)</text>
        <dbReference type="Rhea" id="RHEA:11364"/>
        <dbReference type="ChEBI" id="CHEBI:15361"/>
        <dbReference type="ChEBI" id="CHEBI:15377"/>
        <dbReference type="ChEBI" id="CHEBI:15378"/>
        <dbReference type="ChEBI" id="CHEBI:30616"/>
        <dbReference type="ChEBI" id="CHEBI:43474"/>
        <dbReference type="ChEBI" id="CHEBI:58702"/>
        <dbReference type="ChEBI" id="CHEBI:456215"/>
        <dbReference type="EC" id="2.7.9.2"/>
    </reaction>
</comment>
<dbReference type="Pfam" id="PF01326">
    <property type="entry name" value="PPDK_N"/>
    <property type="match status" value="2"/>
</dbReference>
<dbReference type="Gene3D" id="3.50.30.10">
    <property type="entry name" value="Phosphohistidine domain"/>
    <property type="match status" value="1"/>
</dbReference>
<dbReference type="InterPro" id="IPR011962">
    <property type="entry name" value="dCTP_deaminase"/>
</dbReference>
<keyword evidence="13" id="KW-0460">Magnesium</keyword>
<keyword evidence="7 19" id="KW-0808">Transferase</keyword>
<dbReference type="GO" id="GO:0008986">
    <property type="term" value="F:pyruvate, water dikinase activity"/>
    <property type="evidence" value="ECO:0007669"/>
    <property type="project" value="UniProtKB-EC"/>
</dbReference>
<comment type="cofactor">
    <cofactor evidence="1">
        <name>Mg(2+)</name>
        <dbReference type="ChEBI" id="CHEBI:18420"/>
    </cofactor>
</comment>
<evidence type="ECO:0000256" key="5">
    <source>
        <dbReference type="ARBA" id="ARBA00011996"/>
    </source>
</evidence>
<evidence type="ECO:0000256" key="12">
    <source>
        <dbReference type="ARBA" id="ARBA00022840"/>
    </source>
</evidence>
<name>A0AAJ4ZVG0_LYSSH</name>
<sequence>MILTGPEIIKAHKNKEIIIEPFLYEHVNPNSYNFRIGNKLRIYTSEELDPKKLNEYEEIEITEEGYLLEPNKLYLAHTIEKMGSNNYAPTFAARSSIARLGLFINLSASLGDIGFIGQWTLQLCATHPLKVYSGMPIGQIMWWKPKGRIELYNGKYQSSNGPRSSEIYMDFNKTKKHTLLPVLGSLVNENIVGNKFNSLSILSKDYLVPKAFCISTEFLEQFMFTAQIKTQLFNEMIDIKSTVGAFIRDSSKKINSIMEDIYINEQGIAIIIERIDEIFGDCNEKGKYAIRSSGTNEDGKQNSYAGIHDSFLNVSGMKNIIKSIEKVVKSYYSATAIIQRVTNGDFSSNPEIAVIVQEMIDSQEAGVAFSEKYNNEIIVSIESVKGLGEQLVSGVVESSKEIVSKENYLEKENNIQKIYSLASSIQEYHGYDVDIEWSILHEKIYLLQCRPITKKTVNDKKENIKQFSFFDLYHENPPKSFEFKEVAEIYVSYTNKRKKSIEIANKYGFKTSLGFVLNYNKLGLQDFKFNSNKLLENMFKNKEVNSYSKFVLDFNQFSRQIIIEKEELVDNLLQHLPKDSDFITNTVIIRPFFSGEAGLIVSSGELGMFIDISEKGLLSLNRGIIESSKITFNEKHEIINISSNCPHYIIDAVKKNQLNLANCVNEINSEFNTTTTEWIYEKGIFCFIDYSNKGKVNYENIINTSIISRGAAKGKIFDLTKYSEELHRLSIGAAVSIDDEKTLDLSYHQVIQEIIEELEKYKEKPIVLAKLPYACLSGILNIASGFIFEKGSTLCHLAILLRENDIPAVVANRKIKSEEVTIIEGNIYEK</sequence>
<comment type="pathway">
    <text evidence="3">Carbohydrate biosynthesis; gluconeogenesis.</text>
</comment>
<evidence type="ECO:0000259" key="18">
    <source>
        <dbReference type="Pfam" id="PF01326"/>
    </source>
</evidence>
<dbReference type="GO" id="GO:0046872">
    <property type="term" value="F:metal ion binding"/>
    <property type="evidence" value="ECO:0007669"/>
    <property type="project" value="UniProtKB-KW"/>
</dbReference>
<dbReference type="CDD" id="cd07557">
    <property type="entry name" value="trimeric_dUTPase"/>
    <property type="match status" value="1"/>
</dbReference>
<keyword evidence="12" id="KW-0067">ATP-binding</keyword>
<dbReference type="PANTHER" id="PTHR43030">
    <property type="entry name" value="PHOSPHOENOLPYRUVATE SYNTHASE"/>
    <property type="match status" value="1"/>
</dbReference>
<evidence type="ECO:0000256" key="14">
    <source>
        <dbReference type="ARBA" id="ARBA00023080"/>
    </source>
</evidence>
<protein>
    <recommendedName>
        <fullName evidence="6">Phosphoenolpyruvate synthase</fullName>
        <ecNumber evidence="5">2.7.9.2</ecNumber>
    </recommendedName>
    <alternativeName>
        <fullName evidence="15">Pyruvate, water dikinase</fullName>
    </alternativeName>
</protein>
<dbReference type="InterPro" id="IPR013815">
    <property type="entry name" value="ATP_grasp_subdomain_1"/>
</dbReference>
<dbReference type="Gene3D" id="3.30.470.20">
    <property type="entry name" value="ATP-grasp fold, B domain"/>
    <property type="match status" value="1"/>
</dbReference>
<keyword evidence="8" id="KW-0479">Metal-binding</keyword>
<evidence type="ECO:0000256" key="11">
    <source>
        <dbReference type="ARBA" id="ARBA00022801"/>
    </source>
</evidence>
<comment type="similarity">
    <text evidence="4">Belongs to the PEP-utilizing enzyme family.</text>
</comment>
<dbReference type="Gene3D" id="3.30.1490.20">
    <property type="entry name" value="ATP-grasp fold, A domain"/>
    <property type="match status" value="1"/>
</dbReference>
<dbReference type="InterPro" id="IPR036637">
    <property type="entry name" value="Phosphohistidine_dom_sf"/>
</dbReference>
<evidence type="ECO:0000313" key="19">
    <source>
        <dbReference type="EMBL" id="SUV17339.1"/>
    </source>
</evidence>
<dbReference type="GeneID" id="48279104"/>
<feature type="domain" description="Pyruvate phosphate dikinase AMP/ATP-binding" evidence="18">
    <location>
        <begin position="412"/>
        <end position="466"/>
    </location>
</feature>
<proteinExistence type="inferred from homology"/>
<dbReference type="SUPFAM" id="SSF52009">
    <property type="entry name" value="Phosphohistidine domain"/>
    <property type="match status" value="1"/>
</dbReference>
<evidence type="ECO:0000256" key="9">
    <source>
        <dbReference type="ARBA" id="ARBA00022741"/>
    </source>
</evidence>
<keyword evidence="11" id="KW-0378">Hydrolase</keyword>
<evidence type="ECO:0000256" key="6">
    <source>
        <dbReference type="ARBA" id="ARBA00021623"/>
    </source>
</evidence>
<dbReference type="Proteomes" id="UP000255295">
    <property type="component" value="Unassembled WGS sequence"/>
</dbReference>
<dbReference type="Pfam" id="PF00391">
    <property type="entry name" value="PEP-utilizers"/>
    <property type="match status" value="1"/>
</dbReference>
<dbReference type="AlphaFoldDB" id="A0AAJ4ZVG0"/>
<keyword evidence="14" id="KW-0546">Nucleotide metabolism</keyword>
<dbReference type="InterPro" id="IPR008279">
    <property type="entry name" value="PEP-util_enz_mobile_dom"/>
</dbReference>
<dbReference type="GO" id="GO:0008829">
    <property type="term" value="F:dCTP deaminase activity"/>
    <property type="evidence" value="ECO:0007669"/>
    <property type="project" value="InterPro"/>
</dbReference>
<dbReference type="SUPFAM" id="SSF56059">
    <property type="entry name" value="Glutathione synthetase ATP-binding domain-like"/>
    <property type="match status" value="1"/>
</dbReference>
<dbReference type="InterPro" id="IPR002192">
    <property type="entry name" value="PPDK_AMP/ATP-bd"/>
</dbReference>
<evidence type="ECO:0000256" key="4">
    <source>
        <dbReference type="ARBA" id="ARBA00007837"/>
    </source>
</evidence>
<dbReference type="InterPro" id="IPR036157">
    <property type="entry name" value="dUTPase-like_sf"/>
</dbReference>
<evidence type="ECO:0000256" key="1">
    <source>
        <dbReference type="ARBA" id="ARBA00001946"/>
    </source>
</evidence>
<dbReference type="Pfam" id="PF22769">
    <property type="entry name" value="DCD"/>
    <property type="match status" value="1"/>
</dbReference>
<dbReference type="GO" id="GO:0006229">
    <property type="term" value="P:dUTP biosynthetic process"/>
    <property type="evidence" value="ECO:0007669"/>
    <property type="project" value="InterPro"/>
</dbReference>
<evidence type="ECO:0000256" key="10">
    <source>
        <dbReference type="ARBA" id="ARBA00022777"/>
    </source>
</evidence>
<evidence type="ECO:0000256" key="7">
    <source>
        <dbReference type="ARBA" id="ARBA00022679"/>
    </source>
</evidence>
<reference evidence="19 20" key="1">
    <citation type="submission" date="2018-06" db="EMBL/GenBank/DDBJ databases">
        <authorList>
            <consortium name="Pathogen Informatics"/>
            <person name="Doyle S."/>
        </authorList>
    </citation>
    <scope>NUCLEOTIDE SEQUENCE [LARGE SCALE GENOMIC DNA]</scope>
    <source>
        <strain evidence="19 20">NCTC10338</strain>
    </source>
</reference>
<gene>
    <name evidence="19" type="primary">ppsA</name>
    <name evidence="19" type="ORF">NCTC10338_02436</name>
</gene>